<reference evidence="1 2" key="1">
    <citation type="journal article" date="2018" name="Science">
        <title>The opium poppy genome and morphinan production.</title>
        <authorList>
            <person name="Guo L."/>
            <person name="Winzer T."/>
            <person name="Yang X."/>
            <person name="Li Y."/>
            <person name="Ning Z."/>
            <person name="He Z."/>
            <person name="Teodor R."/>
            <person name="Lu Y."/>
            <person name="Bowser T.A."/>
            <person name="Graham I.A."/>
            <person name="Ye K."/>
        </authorList>
    </citation>
    <scope>NUCLEOTIDE SEQUENCE [LARGE SCALE GENOMIC DNA]</scope>
    <source>
        <strain evidence="2">cv. HN1</strain>
        <tissue evidence="1">Leaves</tissue>
    </source>
</reference>
<name>A0A4Y7JBM6_PAPSO</name>
<organism evidence="1 2">
    <name type="scientific">Papaver somniferum</name>
    <name type="common">Opium poppy</name>
    <dbReference type="NCBI Taxonomy" id="3469"/>
    <lineage>
        <taxon>Eukaryota</taxon>
        <taxon>Viridiplantae</taxon>
        <taxon>Streptophyta</taxon>
        <taxon>Embryophyta</taxon>
        <taxon>Tracheophyta</taxon>
        <taxon>Spermatophyta</taxon>
        <taxon>Magnoliopsida</taxon>
        <taxon>Ranunculales</taxon>
        <taxon>Papaveraceae</taxon>
        <taxon>Papaveroideae</taxon>
        <taxon>Papaver</taxon>
    </lineage>
</organism>
<dbReference type="Proteomes" id="UP000316621">
    <property type="component" value="Chromosome 4"/>
</dbReference>
<sequence length="71" mass="8324">MEPELGEYLTRLEVQTKRRLVEFRLQELGYLQRQEEYCPRSWNRAGAVVSQKRKVDTGRQAAAVEKGLMLL</sequence>
<dbReference type="EMBL" id="CM010718">
    <property type="protein sequence ID" value="RZC58513.1"/>
    <property type="molecule type" value="Genomic_DNA"/>
</dbReference>
<accession>A0A4Y7JBM6</accession>
<proteinExistence type="predicted"/>
<dbReference type="AlphaFoldDB" id="A0A4Y7JBM6"/>
<gene>
    <name evidence="1" type="ORF">C5167_005807</name>
</gene>
<protein>
    <submittedName>
        <fullName evidence="1">Uncharacterized protein</fullName>
    </submittedName>
</protein>
<dbReference type="Gramene" id="RZC58513">
    <property type="protein sequence ID" value="RZC58513"/>
    <property type="gene ID" value="C5167_005807"/>
</dbReference>
<keyword evidence="2" id="KW-1185">Reference proteome</keyword>
<evidence type="ECO:0000313" key="1">
    <source>
        <dbReference type="EMBL" id="RZC58513.1"/>
    </source>
</evidence>
<evidence type="ECO:0000313" key="2">
    <source>
        <dbReference type="Proteomes" id="UP000316621"/>
    </source>
</evidence>